<dbReference type="RefSeq" id="WP_013737056.1">
    <property type="nucleotide sequence ID" value="NC_015435.1"/>
</dbReference>
<dbReference type="KEGG" id="mcn:Mcup_0450"/>
<dbReference type="OrthoDB" id="86092at2157"/>
<evidence type="ECO:0000313" key="1">
    <source>
        <dbReference type="EMBL" id="AEB94558.1"/>
    </source>
</evidence>
<dbReference type="Proteomes" id="UP000007812">
    <property type="component" value="Chromosome"/>
</dbReference>
<dbReference type="STRING" id="1006006.Mcup_0450"/>
<dbReference type="eggNOG" id="arCOG01182">
    <property type="taxonomic scope" value="Archaea"/>
</dbReference>
<dbReference type="InterPro" id="IPR011009">
    <property type="entry name" value="Kinase-like_dom_sf"/>
</dbReference>
<dbReference type="AlphaFoldDB" id="F4G059"/>
<dbReference type="PATRIC" id="fig|1006006.8.peg.453"/>
<keyword evidence="2" id="KW-1185">Reference proteome</keyword>
<dbReference type="GO" id="GO:0016301">
    <property type="term" value="F:kinase activity"/>
    <property type="evidence" value="ECO:0007669"/>
    <property type="project" value="UniProtKB-KW"/>
</dbReference>
<dbReference type="SUPFAM" id="SSF56112">
    <property type="entry name" value="Protein kinase-like (PK-like)"/>
    <property type="match status" value="1"/>
</dbReference>
<evidence type="ECO:0000313" key="2">
    <source>
        <dbReference type="Proteomes" id="UP000007812"/>
    </source>
</evidence>
<dbReference type="GeneID" id="10492644"/>
<accession>F4G059</accession>
<dbReference type="EMBL" id="CP002656">
    <property type="protein sequence ID" value="AEB94558.1"/>
    <property type="molecule type" value="Genomic_DNA"/>
</dbReference>
<sequence length="196" mass="22498">MVEIREMIYPRYSKEIEEELNSEGIIRAHSFGKTRLGKLSVLGKGKTGVVVLTEDGNALKIRRSDSPKESLELEARMQIMAGNAAPKVLKYGKNFILMEYVSGRHLEKREPISVLIDLINRAYFLEQAGLEHKELVTPWRNVLVSGERTYIIDYDSVSLKERAFNVNKILNAFNLRDLARAYKRGEMTLEEIVKRI</sequence>
<name>F4G059_METCR</name>
<gene>
    <name evidence="1" type="ordered locus">Mcup_0450</name>
</gene>
<proteinExistence type="predicted"/>
<dbReference type="HOGENOM" id="CLU_095575_0_0_2"/>
<protein>
    <submittedName>
        <fullName evidence="1">Ser/Thr protein kinase-like protein</fullName>
    </submittedName>
</protein>
<reference evidence="1 2" key="1">
    <citation type="journal article" date="2011" name="J. Bacteriol.">
        <title>Complete genome sequence of Metallosphaera cuprina, a metal sulfide-oxidizing archaeon from a hot spring.</title>
        <authorList>
            <person name="Liu L.J."/>
            <person name="You X.Y."/>
            <person name="Zheng H."/>
            <person name="Wang S."/>
            <person name="Jiang C.Y."/>
            <person name="Liu S.J."/>
        </authorList>
    </citation>
    <scope>NUCLEOTIDE SEQUENCE [LARGE SCALE GENOMIC DNA]</scope>
    <source>
        <strain evidence="1 2">Ar-4</strain>
    </source>
</reference>
<organism evidence="1 2">
    <name type="scientific">Metallosphaera cuprina (strain Ar-4)</name>
    <dbReference type="NCBI Taxonomy" id="1006006"/>
    <lineage>
        <taxon>Archaea</taxon>
        <taxon>Thermoproteota</taxon>
        <taxon>Thermoprotei</taxon>
        <taxon>Sulfolobales</taxon>
        <taxon>Sulfolobaceae</taxon>
        <taxon>Metallosphaera</taxon>
    </lineage>
</organism>